<feature type="chain" id="PRO_5040454393" evidence="1">
    <location>
        <begin position="17"/>
        <end position="188"/>
    </location>
</feature>
<keyword evidence="3" id="KW-1185">Reference proteome</keyword>
<evidence type="ECO:0000313" key="2">
    <source>
        <dbReference type="EMBL" id="KAH6671534.1"/>
    </source>
</evidence>
<evidence type="ECO:0000313" key="3">
    <source>
        <dbReference type="Proteomes" id="UP000770015"/>
    </source>
</evidence>
<feature type="signal peptide" evidence="1">
    <location>
        <begin position="1"/>
        <end position="16"/>
    </location>
</feature>
<proteinExistence type="predicted"/>
<dbReference type="OrthoDB" id="4802756at2759"/>
<sequence length="188" mass="21096">MHPVAWLALFSPLVASLPTLSAPASGTRYPWHNTEISNLDVGCVRTKDQDPYTCTMKFDFYDPNSEPAQEVNGAHCDVSWSWDGKTTKRGPGNDHAGGFTVCSAAASNIFQVQIARFRSASDWTVVVSHKYRDDVIFDRHFDEPLNAPNSFTQFEMPKLHPKESEREDLDRFKYAMKEVLEAPVVGLA</sequence>
<reference evidence="2" key="1">
    <citation type="journal article" date="2021" name="Nat. Commun.">
        <title>Genetic determinants of endophytism in the Arabidopsis root mycobiome.</title>
        <authorList>
            <person name="Mesny F."/>
            <person name="Miyauchi S."/>
            <person name="Thiergart T."/>
            <person name="Pickel B."/>
            <person name="Atanasova L."/>
            <person name="Karlsson M."/>
            <person name="Huettel B."/>
            <person name="Barry K.W."/>
            <person name="Haridas S."/>
            <person name="Chen C."/>
            <person name="Bauer D."/>
            <person name="Andreopoulos W."/>
            <person name="Pangilinan J."/>
            <person name="LaButti K."/>
            <person name="Riley R."/>
            <person name="Lipzen A."/>
            <person name="Clum A."/>
            <person name="Drula E."/>
            <person name="Henrissat B."/>
            <person name="Kohler A."/>
            <person name="Grigoriev I.V."/>
            <person name="Martin F.M."/>
            <person name="Hacquard S."/>
        </authorList>
    </citation>
    <scope>NUCLEOTIDE SEQUENCE</scope>
    <source>
        <strain evidence="2">MPI-SDFR-AT-0117</strain>
    </source>
</reference>
<dbReference type="AlphaFoldDB" id="A0A9P8V424"/>
<keyword evidence="1" id="KW-0732">Signal</keyword>
<organism evidence="2 3">
    <name type="scientific">Plectosphaerella plurivora</name>
    <dbReference type="NCBI Taxonomy" id="936078"/>
    <lineage>
        <taxon>Eukaryota</taxon>
        <taxon>Fungi</taxon>
        <taxon>Dikarya</taxon>
        <taxon>Ascomycota</taxon>
        <taxon>Pezizomycotina</taxon>
        <taxon>Sordariomycetes</taxon>
        <taxon>Hypocreomycetidae</taxon>
        <taxon>Glomerellales</taxon>
        <taxon>Plectosphaerellaceae</taxon>
        <taxon>Plectosphaerella</taxon>
    </lineage>
</organism>
<name>A0A9P8V424_9PEZI</name>
<dbReference type="EMBL" id="JAGSXJ010000028">
    <property type="protein sequence ID" value="KAH6671534.1"/>
    <property type="molecule type" value="Genomic_DNA"/>
</dbReference>
<dbReference type="Proteomes" id="UP000770015">
    <property type="component" value="Unassembled WGS sequence"/>
</dbReference>
<evidence type="ECO:0000256" key="1">
    <source>
        <dbReference type="SAM" id="SignalP"/>
    </source>
</evidence>
<accession>A0A9P8V424</accession>
<comment type="caution">
    <text evidence="2">The sequence shown here is derived from an EMBL/GenBank/DDBJ whole genome shotgun (WGS) entry which is preliminary data.</text>
</comment>
<protein>
    <submittedName>
        <fullName evidence="2">Uncharacterized protein</fullName>
    </submittedName>
</protein>
<gene>
    <name evidence="2" type="ORF">F5X68DRAFT_247226</name>
</gene>